<organism evidence="8">
    <name type="scientific">marine metagenome</name>
    <dbReference type="NCBI Taxonomy" id="408172"/>
    <lineage>
        <taxon>unclassified sequences</taxon>
        <taxon>metagenomes</taxon>
        <taxon>ecological metagenomes</taxon>
    </lineage>
</organism>
<keyword evidence="4 5" id="KW-0472">Membrane</keyword>
<evidence type="ECO:0000259" key="6">
    <source>
        <dbReference type="Pfam" id="PF00535"/>
    </source>
</evidence>
<evidence type="ECO:0000259" key="7">
    <source>
        <dbReference type="Pfam" id="PF04138"/>
    </source>
</evidence>
<dbReference type="InterPro" id="IPR001173">
    <property type="entry name" value="Glyco_trans_2-like"/>
</dbReference>
<gene>
    <name evidence="8" type="ORF">METZ01_LOCUS190712</name>
</gene>
<dbReference type="SUPFAM" id="SSF53448">
    <property type="entry name" value="Nucleotide-diphospho-sugar transferases"/>
    <property type="match status" value="1"/>
</dbReference>
<protein>
    <recommendedName>
        <fullName evidence="9">Glycosyltransferase 2-like domain-containing protein</fullName>
    </recommendedName>
</protein>
<dbReference type="PANTHER" id="PTHR10859:SF91">
    <property type="entry name" value="DOLICHYL-PHOSPHATE BETA-GLUCOSYLTRANSFERASE"/>
    <property type="match status" value="1"/>
</dbReference>
<dbReference type="EMBL" id="UINC01039415">
    <property type="protein sequence ID" value="SVB37858.1"/>
    <property type="molecule type" value="Genomic_DNA"/>
</dbReference>
<dbReference type="GO" id="GO:0016020">
    <property type="term" value="C:membrane"/>
    <property type="evidence" value="ECO:0007669"/>
    <property type="project" value="UniProtKB-SubCell"/>
</dbReference>
<sequence>VVGLVATTIDIGLAVILLGADWDPWAADAVALGLAATVARLLHRSLTLRDDPYARWIRLRRVFVTVVVIAGLVDFGALTVGRSLLDGLSDGDAGSWTVDLGAKLAAVVVAGAVRAVAYRAFLFRVIRREQDLPSRRPVPDGDIRVTMVIPAFREADRIGETVVRVRSELGAALGADIEVVVVDDGSPDDTAASAEAAGADCVVRLDRNRGKGAAVRAGVAVANGRTVVFTDADLAYGPTQAAALVHKVEEGYDVVVGSRRHTDTTTLVRAGRLREVGGRLVNLTTHALLLGQYRDTQCGLKAFRSDVARPLFEASTLDGFAFDVELFHLAERWRLSLAEVPVEVENSERSTVQLLRDGIRLV</sequence>
<dbReference type="PANTHER" id="PTHR10859">
    <property type="entry name" value="GLYCOSYL TRANSFERASE"/>
    <property type="match status" value="1"/>
</dbReference>
<evidence type="ECO:0000313" key="8">
    <source>
        <dbReference type="EMBL" id="SVB37858.1"/>
    </source>
</evidence>
<feature type="transmembrane region" description="Helical" evidence="5">
    <location>
        <begin position="104"/>
        <end position="126"/>
    </location>
</feature>
<reference evidence="8" key="1">
    <citation type="submission" date="2018-05" db="EMBL/GenBank/DDBJ databases">
        <authorList>
            <person name="Lanie J.A."/>
            <person name="Ng W.-L."/>
            <person name="Kazmierczak K.M."/>
            <person name="Andrzejewski T.M."/>
            <person name="Davidsen T.M."/>
            <person name="Wayne K.J."/>
            <person name="Tettelin H."/>
            <person name="Glass J.I."/>
            <person name="Rusch D."/>
            <person name="Podicherti R."/>
            <person name="Tsui H.-C.T."/>
            <person name="Winkler M.E."/>
        </authorList>
    </citation>
    <scope>NUCLEOTIDE SEQUENCE</scope>
</reference>
<feature type="non-terminal residue" evidence="8">
    <location>
        <position position="1"/>
    </location>
</feature>
<dbReference type="Gene3D" id="3.90.550.10">
    <property type="entry name" value="Spore Coat Polysaccharide Biosynthesis Protein SpsA, Chain A"/>
    <property type="match status" value="1"/>
</dbReference>
<feature type="transmembrane region" description="Helical" evidence="5">
    <location>
        <begin position="62"/>
        <end position="84"/>
    </location>
</feature>
<dbReference type="GO" id="GO:0000271">
    <property type="term" value="P:polysaccharide biosynthetic process"/>
    <property type="evidence" value="ECO:0007669"/>
    <property type="project" value="InterPro"/>
</dbReference>
<feature type="transmembrane region" description="Helical" evidence="5">
    <location>
        <begin position="25"/>
        <end position="42"/>
    </location>
</feature>
<keyword evidence="3 5" id="KW-1133">Transmembrane helix</keyword>
<dbReference type="AlphaFoldDB" id="A0A382DHK0"/>
<evidence type="ECO:0000256" key="4">
    <source>
        <dbReference type="ARBA" id="ARBA00023136"/>
    </source>
</evidence>
<evidence type="ECO:0000256" key="2">
    <source>
        <dbReference type="ARBA" id="ARBA00022692"/>
    </source>
</evidence>
<accession>A0A382DHK0</accession>
<comment type="subcellular location">
    <subcellularLocation>
        <location evidence="1">Membrane</location>
        <topology evidence="1">Multi-pass membrane protein</topology>
    </subcellularLocation>
</comment>
<dbReference type="Pfam" id="PF00535">
    <property type="entry name" value="Glycos_transf_2"/>
    <property type="match status" value="1"/>
</dbReference>
<name>A0A382DHK0_9ZZZZ</name>
<proteinExistence type="predicted"/>
<dbReference type="InterPro" id="IPR007267">
    <property type="entry name" value="GtrA_DPMS_TM"/>
</dbReference>
<feature type="non-terminal residue" evidence="8">
    <location>
        <position position="362"/>
    </location>
</feature>
<feature type="domain" description="Glycosyltransferase 2-like" evidence="6">
    <location>
        <begin position="147"/>
        <end position="307"/>
    </location>
</feature>
<dbReference type="InterPro" id="IPR029044">
    <property type="entry name" value="Nucleotide-diphossugar_trans"/>
</dbReference>
<feature type="domain" description="GtrA/DPMS transmembrane" evidence="7">
    <location>
        <begin position="1"/>
        <end position="121"/>
    </location>
</feature>
<keyword evidence="2 5" id="KW-0812">Transmembrane</keyword>
<dbReference type="Pfam" id="PF04138">
    <property type="entry name" value="GtrA_DPMS_TM"/>
    <property type="match status" value="1"/>
</dbReference>
<evidence type="ECO:0000256" key="3">
    <source>
        <dbReference type="ARBA" id="ARBA00022989"/>
    </source>
</evidence>
<evidence type="ECO:0000256" key="1">
    <source>
        <dbReference type="ARBA" id="ARBA00004141"/>
    </source>
</evidence>
<evidence type="ECO:0000256" key="5">
    <source>
        <dbReference type="SAM" id="Phobius"/>
    </source>
</evidence>
<dbReference type="GO" id="GO:0006487">
    <property type="term" value="P:protein N-linked glycosylation"/>
    <property type="evidence" value="ECO:0007669"/>
    <property type="project" value="TreeGrafter"/>
</dbReference>
<evidence type="ECO:0008006" key="9">
    <source>
        <dbReference type="Google" id="ProtNLM"/>
    </source>
</evidence>